<evidence type="ECO:0000259" key="2">
    <source>
        <dbReference type="Pfam" id="PF00144"/>
    </source>
</evidence>
<evidence type="ECO:0000313" key="4">
    <source>
        <dbReference type="Proteomes" id="UP000253606"/>
    </source>
</evidence>
<keyword evidence="4" id="KW-1185">Reference proteome</keyword>
<dbReference type="Pfam" id="PF00144">
    <property type="entry name" value="Beta-lactamase"/>
    <property type="match status" value="1"/>
</dbReference>
<dbReference type="InterPro" id="IPR001466">
    <property type="entry name" value="Beta-lactam-related"/>
</dbReference>
<evidence type="ECO:0000313" key="3">
    <source>
        <dbReference type="EMBL" id="AXC10049.1"/>
    </source>
</evidence>
<evidence type="ECO:0000256" key="1">
    <source>
        <dbReference type="SAM" id="MobiDB-lite"/>
    </source>
</evidence>
<feature type="region of interest" description="Disordered" evidence="1">
    <location>
        <begin position="1"/>
        <end position="25"/>
    </location>
</feature>
<dbReference type="PANTHER" id="PTHR46825:SF9">
    <property type="entry name" value="BETA-LACTAMASE-RELATED DOMAIN-CONTAINING PROTEIN"/>
    <property type="match status" value="1"/>
</dbReference>
<gene>
    <name evidence="3" type="ORF">ACPOL_0682</name>
</gene>
<dbReference type="SUPFAM" id="SSF56601">
    <property type="entry name" value="beta-lactamase/transpeptidase-like"/>
    <property type="match status" value="1"/>
</dbReference>
<reference evidence="3 4" key="1">
    <citation type="journal article" date="2018" name="Front. Microbiol.">
        <title>Hydrolytic Capabilities as a Key to Environmental Success: Chitinolytic and Cellulolytic Acidobacteria From Acidic Sub-arctic Soils and Boreal Peatlands.</title>
        <authorList>
            <person name="Belova S.E."/>
            <person name="Ravin N.V."/>
            <person name="Pankratov T.A."/>
            <person name="Rakitin A.L."/>
            <person name="Ivanova A.A."/>
            <person name="Beletsky A.V."/>
            <person name="Mardanov A.V."/>
            <person name="Sinninghe Damste J.S."/>
            <person name="Dedysh S.N."/>
        </authorList>
    </citation>
    <scope>NUCLEOTIDE SEQUENCE [LARGE SCALE GENOMIC DNA]</scope>
    <source>
        <strain evidence="3 4">SBC82</strain>
    </source>
</reference>
<dbReference type="KEGG" id="abas:ACPOL_0682"/>
<protein>
    <submittedName>
        <fullName evidence="3">Beta-lactamase</fullName>
    </submittedName>
</protein>
<dbReference type="InterPro" id="IPR012338">
    <property type="entry name" value="Beta-lactam/transpept-like"/>
</dbReference>
<sequence>MIASACVDPISAQTHPPSAKQEHPRPWLDSVQESAIDRLFSQPPNSPGYAVALMKDGEFTLAKGYGLANLDDNIPITPETSFHLASVSKQFTAAAVALLILDHKIALSDPVSNYLPEVAKYGNGLRIEHLVYMTSGLHEYTDEPRKNGTPWTTFYYFTRDEAIAAALQPDQLQFTPGTQWAYRNVNYMLLTKIVEVVSHESFATFMHDRVFVPLGMSHSEINDDSTEVIPHRATGYALRSDPRVLNELAQVGVVIKPGDGWARLVRVAPHFGGSGVFTTLNDLLLWDRNWYAGTLAGPQFNELMNKRMKFEHDKDNDALGLVWRSSYGHPLLDYSGGDTDTSTYMARFPEQHFTIICLSNMPLGDAEGKAHEVLDLLHSWGKL</sequence>
<feature type="domain" description="Beta-lactamase-related" evidence="2">
    <location>
        <begin position="36"/>
        <end position="371"/>
    </location>
</feature>
<proteinExistence type="predicted"/>
<dbReference type="Proteomes" id="UP000253606">
    <property type="component" value="Chromosome"/>
</dbReference>
<dbReference type="Gene3D" id="3.40.710.10">
    <property type="entry name" value="DD-peptidase/beta-lactamase superfamily"/>
    <property type="match status" value="1"/>
</dbReference>
<dbReference type="AlphaFoldDB" id="A0A2Z5FT76"/>
<dbReference type="InterPro" id="IPR050491">
    <property type="entry name" value="AmpC-like"/>
</dbReference>
<dbReference type="EMBL" id="CP030840">
    <property type="protein sequence ID" value="AXC10049.1"/>
    <property type="molecule type" value="Genomic_DNA"/>
</dbReference>
<name>A0A2Z5FT76_9BACT</name>
<accession>A0A2Z5FT76</accession>
<dbReference type="PANTHER" id="PTHR46825">
    <property type="entry name" value="D-ALANYL-D-ALANINE-CARBOXYPEPTIDASE/ENDOPEPTIDASE AMPH"/>
    <property type="match status" value="1"/>
</dbReference>
<organism evidence="3 4">
    <name type="scientific">Acidisarcina polymorpha</name>
    <dbReference type="NCBI Taxonomy" id="2211140"/>
    <lineage>
        <taxon>Bacteria</taxon>
        <taxon>Pseudomonadati</taxon>
        <taxon>Acidobacteriota</taxon>
        <taxon>Terriglobia</taxon>
        <taxon>Terriglobales</taxon>
        <taxon>Acidobacteriaceae</taxon>
        <taxon>Acidisarcina</taxon>
    </lineage>
</organism>